<dbReference type="RefSeq" id="WP_311428144.1">
    <property type="nucleotide sequence ID" value="NZ_JAVRIA010000007.1"/>
</dbReference>
<dbReference type="PANTHER" id="PTHR45947:SF3">
    <property type="entry name" value="SULFOQUINOVOSYL TRANSFERASE SQD2"/>
    <property type="match status" value="1"/>
</dbReference>
<dbReference type="PANTHER" id="PTHR45947">
    <property type="entry name" value="SULFOQUINOVOSYL TRANSFERASE SQD2"/>
    <property type="match status" value="1"/>
</dbReference>
<feature type="domain" description="Glycosyl transferase family 1" evidence="2">
    <location>
        <begin position="177"/>
        <end position="361"/>
    </location>
</feature>
<feature type="transmembrane region" description="Helical" evidence="1">
    <location>
        <begin position="57"/>
        <end position="77"/>
    </location>
</feature>
<keyword evidence="1" id="KW-0472">Membrane</keyword>
<gene>
    <name evidence="3" type="ORF">RM697_12010</name>
</gene>
<keyword evidence="1" id="KW-1133">Transmembrane helix</keyword>
<reference evidence="3 4" key="1">
    <citation type="submission" date="2023-09" db="EMBL/GenBank/DDBJ databases">
        <authorList>
            <person name="Rey-Velasco X."/>
        </authorList>
    </citation>
    <scope>NUCLEOTIDE SEQUENCE [LARGE SCALE GENOMIC DNA]</scope>
    <source>
        <strain evidence="3 4">W332</strain>
    </source>
</reference>
<dbReference type="SUPFAM" id="SSF53756">
    <property type="entry name" value="UDP-Glycosyltransferase/glycogen phosphorylase"/>
    <property type="match status" value="1"/>
</dbReference>
<keyword evidence="1" id="KW-0812">Transmembrane</keyword>
<accession>A0ABU2YML1</accession>
<keyword evidence="3" id="KW-0328">Glycosyltransferase</keyword>
<dbReference type="InterPro" id="IPR001296">
    <property type="entry name" value="Glyco_trans_1"/>
</dbReference>
<keyword evidence="4" id="KW-1185">Reference proteome</keyword>
<comment type="caution">
    <text evidence="3">The sequence shown here is derived from an EMBL/GenBank/DDBJ whole genome shotgun (WGS) entry which is preliminary data.</text>
</comment>
<dbReference type="EMBL" id="JAVRIA010000007">
    <property type="protein sequence ID" value="MDT0559381.1"/>
    <property type="molecule type" value="Genomic_DNA"/>
</dbReference>
<organism evidence="3 4">
    <name type="scientific">Microcosmobacter mediterraneus</name>
    <dbReference type="NCBI Taxonomy" id="3075607"/>
    <lineage>
        <taxon>Bacteria</taxon>
        <taxon>Pseudomonadati</taxon>
        <taxon>Bacteroidota</taxon>
        <taxon>Flavobacteriia</taxon>
        <taxon>Flavobacteriales</taxon>
        <taxon>Flavobacteriaceae</taxon>
        <taxon>Microcosmobacter</taxon>
    </lineage>
</organism>
<dbReference type="GO" id="GO:0016757">
    <property type="term" value="F:glycosyltransferase activity"/>
    <property type="evidence" value="ECO:0007669"/>
    <property type="project" value="UniProtKB-KW"/>
</dbReference>
<dbReference type="EC" id="2.4.-.-" evidence="3"/>
<dbReference type="Gene3D" id="3.40.50.2000">
    <property type="entry name" value="Glycogen Phosphorylase B"/>
    <property type="match status" value="2"/>
</dbReference>
<keyword evidence="3" id="KW-0808">Transferase</keyword>
<sequence>MSNKKHKLLFIGPTPPPYSGPELSMQQFLESKSLNESFDISFLKTNFRSNNKNKGKFGIGMILNFFKYFIKLVLLLIKKRPKLVYYPITPTQIGWLGRDVWTILISKLFKAKVVIHLRGSHFKLNFSQFHPITKKIIGFSLKQVNTAIVQANYLNDQFYPFIQKKQVKTLYQAMDINEFSNSSIEDVEAGKILVVGHMTKAKGFTDILKVIPEIVKQHPYVKFYFAGDMRRGERGVFFNQVTGDKIVYEDPYEAEEILLSKGFQNNYKNLGIIEGEEKLNHFMSSQLFLTASYSEGFSRSLLEAMAVGKPLIFTPVGAHKEVLEDGKHGYSFIPGDLEGMRTALLNLLSNNKALIEIGKTNRSYVETSFSIKHIINQFKAILDNTIKA</sequence>
<dbReference type="CDD" id="cd03801">
    <property type="entry name" value="GT4_PimA-like"/>
    <property type="match status" value="1"/>
</dbReference>
<evidence type="ECO:0000313" key="3">
    <source>
        <dbReference type="EMBL" id="MDT0559381.1"/>
    </source>
</evidence>
<proteinExistence type="predicted"/>
<dbReference type="Pfam" id="PF00534">
    <property type="entry name" value="Glycos_transf_1"/>
    <property type="match status" value="1"/>
</dbReference>
<dbReference type="Proteomes" id="UP001259492">
    <property type="component" value="Unassembled WGS sequence"/>
</dbReference>
<evidence type="ECO:0000313" key="4">
    <source>
        <dbReference type="Proteomes" id="UP001259492"/>
    </source>
</evidence>
<evidence type="ECO:0000259" key="2">
    <source>
        <dbReference type="Pfam" id="PF00534"/>
    </source>
</evidence>
<evidence type="ECO:0000256" key="1">
    <source>
        <dbReference type="SAM" id="Phobius"/>
    </source>
</evidence>
<dbReference type="InterPro" id="IPR050194">
    <property type="entry name" value="Glycosyltransferase_grp1"/>
</dbReference>
<protein>
    <submittedName>
        <fullName evidence="3">Glycosyltransferase family 4 protein</fullName>
        <ecNumber evidence="3">2.4.-.-</ecNumber>
    </submittedName>
</protein>
<name>A0ABU2YML1_9FLAO</name>